<proteinExistence type="predicted"/>
<dbReference type="OrthoDB" id="2989636at2"/>
<dbReference type="InterPro" id="IPR052928">
    <property type="entry name" value="Desiccation-related_membrane"/>
</dbReference>
<keyword evidence="2" id="KW-0472">Membrane</keyword>
<dbReference type="EMBL" id="OBMQ01000009">
    <property type="protein sequence ID" value="SOC16812.1"/>
    <property type="molecule type" value="Genomic_DNA"/>
</dbReference>
<reference evidence="4" key="1">
    <citation type="submission" date="2017-08" db="EMBL/GenBank/DDBJ databases">
        <authorList>
            <person name="Varghese N."/>
            <person name="Submissions S."/>
        </authorList>
    </citation>
    <scope>NUCLEOTIDE SEQUENCE [LARGE SCALE GENOMIC DNA]</scope>
    <source>
        <strain evidence="4">JC22</strain>
    </source>
</reference>
<dbReference type="RefSeq" id="WP_097074175.1">
    <property type="nucleotide sequence ID" value="NZ_OBMQ01000009.1"/>
</dbReference>
<name>A0A285T609_9BACL</name>
<protein>
    <submittedName>
        <fullName evidence="3">Gas vesicle protein</fullName>
    </submittedName>
</protein>
<organism evidence="3 4">
    <name type="scientific">Ureibacillus xyleni</name>
    <dbReference type="NCBI Taxonomy" id="614648"/>
    <lineage>
        <taxon>Bacteria</taxon>
        <taxon>Bacillati</taxon>
        <taxon>Bacillota</taxon>
        <taxon>Bacilli</taxon>
        <taxon>Bacillales</taxon>
        <taxon>Caryophanaceae</taxon>
        <taxon>Ureibacillus</taxon>
    </lineage>
</organism>
<keyword evidence="1" id="KW-0175">Coiled coil</keyword>
<accession>A0A285T609</accession>
<evidence type="ECO:0000313" key="3">
    <source>
        <dbReference type="EMBL" id="SOC16812.1"/>
    </source>
</evidence>
<dbReference type="AlphaFoldDB" id="A0A285T609"/>
<feature type="coiled-coil region" evidence="1">
    <location>
        <begin position="94"/>
        <end position="121"/>
    </location>
</feature>
<dbReference type="PANTHER" id="PTHR35792">
    <property type="entry name" value="GENERAL STRESS PROTEIN"/>
    <property type="match status" value="1"/>
</dbReference>
<feature type="transmembrane region" description="Helical" evidence="2">
    <location>
        <begin position="6"/>
        <end position="24"/>
    </location>
</feature>
<dbReference type="PANTHER" id="PTHR35792:SF3">
    <property type="entry name" value="IG HYPOTHETICAL 17707"/>
    <property type="match status" value="1"/>
</dbReference>
<evidence type="ECO:0000256" key="2">
    <source>
        <dbReference type="SAM" id="Phobius"/>
    </source>
</evidence>
<dbReference type="Proteomes" id="UP000219636">
    <property type="component" value="Unassembled WGS sequence"/>
</dbReference>
<keyword evidence="2" id="KW-0812">Transmembrane</keyword>
<evidence type="ECO:0000313" key="4">
    <source>
        <dbReference type="Proteomes" id="UP000219636"/>
    </source>
</evidence>
<keyword evidence="4" id="KW-1185">Reference proteome</keyword>
<evidence type="ECO:0000256" key="1">
    <source>
        <dbReference type="SAM" id="Coils"/>
    </source>
</evidence>
<sequence length="126" mass="13978">MRAKPFLLGISTGIIGGLTAILFTTPQTGPQLRSNIITNSKKAKENLLELKKHTSNLKDASFSLKNEVENNIPKIITELKDSISSFKQAIEPDATKLKEEIEGLQKSITEIENNLSELNNKKSEEQ</sequence>
<keyword evidence="2" id="KW-1133">Transmembrane helix</keyword>
<gene>
    <name evidence="3" type="ORF">SAMN05880501_109105</name>
</gene>